<dbReference type="AlphaFoldDB" id="A0A063KNA5"/>
<proteinExistence type="predicted"/>
<accession>A0A063KNA5</accession>
<dbReference type="Proteomes" id="UP000322915">
    <property type="component" value="Unassembled WGS sequence"/>
</dbReference>
<sequence length="60" mass="6577">MVFALKPEKRDKLNICNKSDLSEKSITLKAFVNAGLNELSTVSVDNSVYETLRTSAAPAF</sequence>
<comment type="caution">
    <text evidence="2">The sequence shown here is derived from an EMBL/GenBank/DDBJ whole genome shotgun (WGS) entry which is preliminary data.</text>
</comment>
<dbReference type="EMBL" id="SEUK01000041">
    <property type="protein sequence ID" value="KAA1163725.1"/>
    <property type="molecule type" value="Genomic_DNA"/>
</dbReference>
<keyword evidence="5" id="KW-1185">Reference proteome</keyword>
<reference evidence="5 6" key="2">
    <citation type="submission" date="2019-01" db="EMBL/GenBank/DDBJ databases">
        <title>Genome sequences of marine Pseudoalteromonas species.</title>
        <authorList>
            <person name="Boraston A.B."/>
            <person name="Hehemann J.-H."/>
            <person name="Vickers C.J."/>
            <person name="Salama-Alber O."/>
            <person name="Abe K."/>
            <person name="Hettle A.J."/>
        </authorList>
    </citation>
    <scope>NUCLEOTIDE SEQUENCE [LARGE SCALE GENOMIC DNA]</scope>
    <source>
        <strain evidence="2 6">PS42</strain>
        <strain evidence="1 5">PS47</strain>
    </source>
</reference>
<protein>
    <submittedName>
        <fullName evidence="2">Uncharacterized protein</fullName>
    </submittedName>
</protein>
<evidence type="ECO:0000313" key="2">
    <source>
        <dbReference type="EMBL" id="KAA1163725.1"/>
    </source>
</evidence>
<evidence type="ECO:0000313" key="3">
    <source>
        <dbReference type="EMBL" id="KDC49382.1"/>
    </source>
</evidence>
<reference evidence="3 4" key="1">
    <citation type="submission" date="2014-04" db="EMBL/GenBank/DDBJ databases">
        <title>Pseudoalteromonas galatheae sp. nov., isolated from a deep-sea polychaete near Canal Concepcion, Chile.</title>
        <authorList>
            <person name="Machado H.R."/>
            <person name="Gram L."/>
            <person name="Vynne N.G."/>
        </authorList>
    </citation>
    <scope>NUCLEOTIDE SEQUENCE [LARGE SCALE GENOMIC DNA]</scope>
    <source>
        <strain evidence="3 4">KMM216</strain>
    </source>
</reference>
<evidence type="ECO:0000313" key="5">
    <source>
        <dbReference type="Proteomes" id="UP000322915"/>
    </source>
</evidence>
<organism evidence="2 6">
    <name type="scientific">Pseudoalteromonas fuliginea</name>
    <dbReference type="NCBI Taxonomy" id="1872678"/>
    <lineage>
        <taxon>Bacteria</taxon>
        <taxon>Pseudomonadati</taxon>
        <taxon>Pseudomonadota</taxon>
        <taxon>Gammaproteobacteria</taxon>
        <taxon>Alteromonadales</taxon>
        <taxon>Pseudoalteromonadaceae</taxon>
        <taxon>Pseudoalteromonas</taxon>
    </lineage>
</organism>
<dbReference type="Proteomes" id="UP000324162">
    <property type="component" value="Unassembled WGS sequence"/>
</dbReference>
<dbReference type="Proteomes" id="UP000027154">
    <property type="component" value="Unassembled WGS sequence"/>
</dbReference>
<evidence type="ECO:0000313" key="1">
    <source>
        <dbReference type="EMBL" id="KAA1154250.1"/>
    </source>
</evidence>
<evidence type="ECO:0000313" key="4">
    <source>
        <dbReference type="Proteomes" id="UP000027154"/>
    </source>
</evidence>
<name>A0A063KNA5_9GAMM</name>
<dbReference type="EMBL" id="JJNZ01000066">
    <property type="protein sequence ID" value="KDC49382.1"/>
    <property type="molecule type" value="Genomic_DNA"/>
</dbReference>
<evidence type="ECO:0000313" key="6">
    <source>
        <dbReference type="Proteomes" id="UP000324162"/>
    </source>
</evidence>
<dbReference type="EMBL" id="SEUJ01000072">
    <property type="protein sequence ID" value="KAA1154250.1"/>
    <property type="molecule type" value="Genomic_DNA"/>
</dbReference>
<gene>
    <name evidence="3" type="ORF">DC53_16805</name>
    <name evidence="2" type="ORF">EU508_04140</name>
    <name evidence="1" type="ORF">EU509_12030</name>
</gene>